<evidence type="ECO:0000313" key="10">
    <source>
        <dbReference type="EMBL" id="GIJ90981.1"/>
    </source>
</evidence>
<keyword evidence="5 9" id="KW-0560">Oxidoreductase</keyword>
<dbReference type="Proteomes" id="UP001043456">
    <property type="component" value="Unassembled WGS sequence"/>
</dbReference>
<evidence type="ECO:0000256" key="5">
    <source>
        <dbReference type="ARBA" id="ARBA00023002"/>
    </source>
</evidence>
<proteinExistence type="inferred from homology"/>
<dbReference type="EMBL" id="BHVY01000007">
    <property type="protein sequence ID" value="GIJ90981.1"/>
    <property type="molecule type" value="Genomic_DNA"/>
</dbReference>
<comment type="caution">
    <text evidence="10">The sequence shown here is derived from an EMBL/GenBank/DDBJ whole genome shotgun (WGS) entry which is preliminary data.</text>
</comment>
<accession>A0A9P3BNM2</accession>
<dbReference type="InterPro" id="IPR036396">
    <property type="entry name" value="Cyt_P450_sf"/>
</dbReference>
<sequence>MILTREPQNIKTILSLKFNDYKVGDRIKSQGKLLGHGIFTADGDHWAQSRALIRPNFVREQVADLSLFEDMMGDLLALLPTDGQTVDLQELFFSYSIDSATEFLFGHSAHSLRKRSQPTTEKDSDDDFAEAFNYALKAVAMRSRLGFLRTFYWDRKEEQSNRICHRFVDKYVDRVVKLQETMDPSDDHNEEKRKNEKYLVIHELARQTTDRRRIRNELINILLAGRDTTAGLLSNLFFMLAKHPDIWSKLRDEVTTTLNGRLPTYDELRNMKYLKYCLNESLRLHPVVPTNGRVAKNDTFLPVGGGPDGQSPVFVSKGTFVVYCVYSMHRRVDIWGPDANEFRPERWESMRPSWEYLPFNGGPRICLGQQYALTEAGYVTVRLAQQFQKLESRDPGPWEEHLALTLRSRNGTKVGLVPA</sequence>
<dbReference type="InterPro" id="IPR017972">
    <property type="entry name" value="Cyt_P450_CS"/>
</dbReference>
<evidence type="ECO:0000256" key="2">
    <source>
        <dbReference type="ARBA" id="ARBA00010617"/>
    </source>
</evidence>
<dbReference type="GO" id="GO:0020037">
    <property type="term" value="F:heme binding"/>
    <property type="evidence" value="ECO:0007669"/>
    <property type="project" value="InterPro"/>
</dbReference>
<dbReference type="PROSITE" id="PS00086">
    <property type="entry name" value="CYTOCHROME_P450"/>
    <property type="match status" value="1"/>
</dbReference>
<name>A0A9P3BNM2_9EURO</name>
<dbReference type="InterPro" id="IPR001128">
    <property type="entry name" value="Cyt_P450"/>
</dbReference>
<dbReference type="GO" id="GO:0016712">
    <property type="term" value="F:oxidoreductase activity, acting on paired donors, with incorporation or reduction of molecular oxygen, reduced flavin or flavoprotein as one donor, and incorporation of one atom of oxygen"/>
    <property type="evidence" value="ECO:0007669"/>
    <property type="project" value="InterPro"/>
</dbReference>
<dbReference type="InterPro" id="IPR047146">
    <property type="entry name" value="Cyt_P450_E_CYP52_fungi"/>
</dbReference>
<dbReference type="PRINTS" id="PR01239">
    <property type="entry name" value="EP450IICYP52"/>
</dbReference>
<evidence type="ECO:0008006" key="12">
    <source>
        <dbReference type="Google" id="ProtNLM"/>
    </source>
</evidence>
<dbReference type="GeneID" id="67008556"/>
<comment type="similarity">
    <text evidence="2 9">Belongs to the cytochrome P450 family.</text>
</comment>
<keyword evidence="3 8" id="KW-0349">Heme</keyword>
<gene>
    <name evidence="10" type="ORF">Asppvi_009946</name>
</gene>
<dbReference type="OrthoDB" id="1470350at2759"/>
<dbReference type="RefSeq" id="XP_043161727.1">
    <property type="nucleotide sequence ID" value="XM_043305792.1"/>
</dbReference>
<evidence type="ECO:0000256" key="9">
    <source>
        <dbReference type="RuleBase" id="RU000461"/>
    </source>
</evidence>
<dbReference type="Gene3D" id="1.10.630.10">
    <property type="entry name" value="Cytochrome P450"/>
    <property type="match status" value="1"/>
</dbReference>
<comment type="cofactor">
    <cofactor evidence="1 8">
        <name>heme</name>
        <dbReference type="ChEBI" id="CHEBI:30413"/>
    </cofactor>
</comment>
<dbReference type="PANTHER" id="PTHR24287:SF17">
    <property type="entry name" value="P450, PUTATIVE (EUROFUNG)-RELATED"/>
    <property type="match status" value="1"/>
</dbReference>
<evidence type="ECO:0000256" key="1">
    <source>
        <dbReference type="ARBA" id="ARBA00001971"/>
    </source>
</evidence>
<keyword evidence="6 8" id="KW-0408">Iron</keyword>
<dbReference type="InterPro" id="IPR002402">
    <property type="entry name" value="Cyt_P450_E_grp-II"/>
</dbReference>
<evidence type="ECO:0000256" key="8">
    <source>
        <dbReference type="PIRSR" id="PIRSR602402-1"/>
    </source>
</evidence>
<evidence type="ECO:0000256" key="3">
    <source>
        <dbReference type="ARBA" id="ARBA00022617"/>
    </source>
</evidence>
<dbReference type="AlphaFoldDB" id="A0A9P3BNM2"/>
<dbReference type="PRINTS" id="PR00464">
    <property type="entry name" value="EP450II"/>
</dbReference>
<dbReference type="CDD" id="cd11063">
    <property type="entry name" value="CYP52"/>
    <property type="match status" value="1"/>
</dbReference>
<keyword evidence="7 9" id="KW-0503">Monooxygenase</keyword>
<keyword evidence="4 8" id="KW-0479">Metal-binding</keyword>
<protein>
    <recommendedName>
        <fullName evidence="12">Cytochrome P450 alkane hydroxylase</fullName>
    </recommendedName>
</protein>
<feature type="binding site" description="axial binding residue" evidence="8">
    <location>
        <position position="366"/>
    </location>
    <ligand>
        <name>heme</name>
        <dbReference type="ChEBI" id="CHEBI:30413"/>
    </ligand>
    <ligandPart>
        <name>Fe</name>
        <dbReference type="ChEBI" id="CHEBI:18248"/>
    </ligandPart>
</feature>
<evidence type="ECO:0000256" key="7">
    <source>
        <dbReference type="ARBA" id="ARBA00023033"/>
    </source>
</evidence>
<dbReference type="GO" id="GO:0005506">
    <property type="term" value="F:iron ion binding"/>
    <property type="evidence" value="ECO:0007669"/>
    <property type="project" value="InterPro"/>
</dbReference>
<organism evidence="10 11">
    <name type="scientific">Aspergillus pseudoviridinutans</name>
    <dbReference type="NCBI Taxonomy" id="1517512"/>
    <lineage>
        <taxon>Eukaryota</taxon>
        <taxon>Fungi</taxon>
        <taxon>Dikarya</taxon>
        <taxon>Ascomycota</taxon>
        <taxon>Pezizomycotina</taxon>
        <taxon>Eurotiomycetes</taxon>
        <taxon>Eurotiomycetidae</taxon>
        <taxon>Eurotiales</taxon>
        <taxon>Aspergillaceae</taxon>
        <taxon>Aspergillus</taxon>
        <taxon>Aspergillus subgen. Fumigati</taxon>
    </lineage>
</organism>
<dbReference type="SUPFAM" id="SSF48264">
    <property type="entry name" value="Cytochrome P450"/>
    <property type="match status" value="1"/>
</dbReference>
<reference evidence="10 11" key="1">
    <citation type="submission" date="2018-10" db="EMBL/GenBank/DDBJ databases">
        <title>Pan-genome distribution and transcriptional activeness of fungal secondary metabolism genes in Aspergillus section Fumigati.</title>
        <authorList>
            <person name="Takahashi H."/>
            <person name="Umemura M."/>
            <person name="Ninomiya A."/>
            <person name="Kusuya Y."/>
            <person name="Urayama S."/>
            <person name="Shimizu M."/>
            <person name="Watanabe A."/>
            <person name="Kamei K."/>
            <person name="Yaguchi T."/>
            <person name="Hagiwara D."/>
        </authorList>
    </citation>
    <scope>NUCLEOTIDE SEQUENCE [LARGE SCALE GENOMIC DNA]</scope>
    <source>
        <strain evidence="10 11">IFM 55266</strain>
    </source>
</reference>
<dbReference type="Pfam" id="PF00067">
    <property type="entry name" value="p450"/>
    <property type="match status" value="1"/>
</dbReference>
<dbReference type="InterPro" id="IPR002974">
    <property type="entry name" value="Cyt_P450_E_CYP52_ascomycetes"/>
</dbReference>
<evidence type="ECO:0000256" key="4">
    <source>
        <dbReference type="ARBA" id="ARBA00022723"/>
    </source>
</evidence>
<keyword evidence="11" id="KW-1185">Reference proteome</keyword>
<evidence type="ECO:0000256" key="6">
    <source>
        <dbReference type="ARBA" id="ARBA00023004"/>
    </source>
</evidence>
<dbReference type="PRINTS" id="PR00385">
    <property type="entry name" value="P450"/>
</dbReference>
<dbReference type="PANTHER" id="PTHR24287">
    <property type="entry name" value="P450, PUTATIVE (EUROFUNG)-RELATED"/>
    <property type="match status" value="1"/>
</dbReference>
<evidence type="ECO:0000313" key="11">
    <source>
        <dbReference type="Proteomes" id="UP001043456"/>
    </source>
</evidence>